<feature type="compositionally biased region" description="Basic and acidic residues" evidence="1">
    <location>
        <begin position="60"/>
        <end position="69"/>
    </location>
</feature>
<proteinExistence type="predicted"/>
<keyword evidence="2" id="KW-0732">Signal</keyword>
<feature type="signal peptide" evidence="2">
    <location>
        <begin position="1"/>
        <end position="26"/>
    </location>
</feature>
<sequence>MKTFSLSWSLLLGLCILFSITFDIAGAVSQSDTQTEECSFPGKSSSSKRSHLSSSSIRKRQPEDIEKRTLQSPVRDGSAYVTQQLETADFMDYDSAWVQSDFEALEGEAFKSAIGTLSGCVAIVVVSRKGIFRSHIWEKPLIGPDGDFSSLSSDAYFQENCLNTVRDGGIDSPSVSRWTSAELSGDNNAKAFIFKRLSSGHDQYDQGYDGKVDQIQTLVNRITGLTAQVVEYQNRVNNIDDFGMSEMGKIFFEYDPQAVNAGEEGCEDWRASYRLWVESGLAGSDLWEPYDNQLARTRTRNEWVLVNDATLIIIWVGLG</sequence>
<feature type="chain" id="PRO_5040918424" evidence="2">
    <location>
        <begin position="27"/>
        <end position="319"/>
    </location>
</feature>
<feature type="region of interest" description="Disordered" evidence="1">
    <location>
        <begin position="35"/>
        <end position="75"/>
    </location>
</feature>
<gene>
    <name evidence="3" type="ORF">N7509_005369</name>
</gene>
<reference evidence="3" key="2">
    <citation type="journal article" date="2023" name="IMA Fungus">
        <title>Comparative genomic study of the Penicillium genus elucidates a diverse pangenome and 15 lateral gene transfer events.</title>
        <authorList>
            <person name="Petersen C."/>
            <person name="Sorensen T."/>
            <person name="Nielsen M.R."/>
            <person name="Sondergaard T.E."/>
            <person name="Sorensen J.L."/>
            <person name="Fitzpatrick D.A."/>
            <person name="Frisvad J.C."/>
            <person name="Nielsen K.L."/>
        </authorList>
    </citation>
    <scope>NUCLEOTIDE SEQUENCE</scope>
    <source>
        <strain evidence="3">IBT 29677</strain>
    </source>
</reference>
<dbReference type="EMBL" id="JAPZBU010000006">
    <property type="protein sequence ID" value="KAJ5397256.1"/>
    <property type="molecule type" value="Genomic_DNA"/>
</dbReference>
<dbReference type="Proteomes" id="UP001147747">
    <property type="component" value="Unassembled WGS sequence"/>
</dbReference>
<dbReference type="AlphaFoldDB" id="A0A9W9W2G8"/>
<evidence type="ECO:0000256" key="1">
    <source>
        <dbReference type="SAM" id="MobiDB-lite"/>
    </source>
</evidence>
<evidence type="ECO:0000256" key="2">
    <source>
        <dbReference type="SAM" id="SignalP"/>
    </source>
</evidence>
<organism evidence="3 4">
    <name type="scientific">Penicillium cosmopolitanum</name>
    <dbReference type="NCBI Taxonomy" id="1131564"/>
    <lineage>
        <taxon>Eukaryota</taxon>
        <taxon>Fungi</taxon>
        <taxon>Dikarya</taxon>
        <taxon>Ascomycota</taxon>
        <taxon>Pezizomycotina</taxon>
        <taxon>Eurotiomycetes</taxon>
        <taxon>Eurotiomycetidae</taxon>
        <taxon>Eurotiales</taxon>
        <taxon>Aspergillaceae</taxon>
        <taxon>Penicillium</taxon>
    </lineage>
</organism>
<evidence type="ECO:0000313" key="3">
    <source>
        <dbReference type="EMBL" id="KAJ5397256.1"/>
    </source>
</evidence>
<dbReference type="OrthoDB" id="3886018at2759"/>
<keyword evidence="4" id="KW-1185">Reference proteome</keyword>
<name>A0A9W9W2G8_9EURO</name>
<reference evidence="3" key="1">
    <citation type="submission" date="2022-12" db="EMBL/GenBank/DDBJ databases">
        <authorList>
            <person name="Petersen C."/>
        </authorList>
    </citation>
    <scope>NUCLEOTIDE SEQUENCE</scope>
    <source>
        <strain evidence="3">IBT 29677</strain>
    </source>
</reference>
<dbReference type="RefSeq" id="XP_056489308.1">
    <property type="nucleotide sequence ID" value="XM_056630006.1"/>
</dbReference>
<accession>A0A9W9W2G8</accession>
<evidence type="ECO:0000313" key="4">
    <source>
        <dbReference type="Proteomes" id="UP001147747"/>
    </source>
</evidence>
<comment type="caution">
    <text evidence="3">The sequence shown here is derived from an EMBL/GenBank/DDBJ whole genome shotgun (WGS) entry which is preliminary data.</text>
</comment>
<protein>
    <submittedName>
        <fullName evidence="3">Uncharacterized protein</fullName>
    </submittedName>
</protein>
<dbReference type="GeneID" id="81368986"/>